<keyword evidence="6 7" id="KW-0472">Membrane</keyword>
<keyword evidence="3" id="KW-1003">Cell membrane</keyword>
<comment type="subcellular location">
    <subcellularLocation>
        <location evidence="1 7">Cell membrane</location>
        <topology evidence="1 7">Multi-pass membrane protein</topology>
    </subcellularLocation>
</comment>
<dbReference type="PROSITE" id="PS50928">
    <property type="entry name" value="ABC_TM1"/>
    <property type="match status" value="1"/>
</dbReference>
<feature type="domain" description="ABC transmembrane type-1" evidence="9">
    <location>
        <begin position="113"/>
        <end position="303"/>
    </location>
</feature>
<dbReference type="Pfam" id="PF00528">
    <property type="entry name" value="BPD_transp_1"/>
    <property type="match status" value="1"/>
</dbReference>
<feature type="compositionally biased region" description="Low complexity" evidence="8">
    <location>
        <begin position="27"/>
        <end position="37"/>
    </location>
</feature>
<dbReference type="EMBL" id="FZMO01000538">
    <property type="protein sequence ID" value="SNQ51488.1"/>
    <property type="molecule type" value="Genomic_DNA"/>
</dbReference>
<dbReference type="SUPFAM" id="SSF161098">
    <property type="entry name" value="MetI-like"/>
    <property type="match status" value="1"/>
</dbReference>
<evidence type="ECO:0000256" key="2">
    <source>
        <dbReference type="ARBA" id="ARBA00022448"/>
    </source>
</evidence>
<dbReference type="InterPro" id="IPR035906">
    <property type="entry name" value="MetI-like_sf"/>
</dbReference>
<evidence type="ECO:0000256" key="5">
    <source>
        <dbReference type="ARBA" id="ARBA00022989"/>
    </source>
</evidence>
<dbReference type="Gene3D" id="1.10.3720.10">
    <property type="entry name" value="MetI-like"/>
    <property type="match status" value="1"/>
</dbReference>
<sequence length="317" mass="33543">MTSPDAVSPVGVSLGGATIPRQSGVLAPTAPAGTSPARPRRAASRRARRIAGAVGRHTLLLAAVAVMVLPVLWALAASFKTPGGIFDENPLPMSPTLENYRVATGAFPVWRLLLNTAAMAAGVTLLQLLIAVPAAYALVRFPPRAHRVLTALIVITLLVPPQSLIIPLFLMISHLGWRNTYPGLVLPQLYGTGLAVILLRDHVRAVPPTVLGAAVLDGARPGEVLRLVLLPLLRPALGAVSILLFITSWNEYLWPSLAAPDIDHASIQPGLAFFLTQEGPEYGPLLAGSMLATLPIVAVYLVASRRVTDAFMHSGIR</sequence>
<evidence type="ECO:0000313" key="10">
    <source>
        <dbReference type="EMBL" id="SNQ51488.1"/>
    </source>
</evidence>
<dbReference type="PANTHER" id="PTHR43744:SF8">
    <property type="entry name" value="SN-GLYCEROL-3-PHOSPHATE TRANSPORT SYSTEM PERMEASE PROTEIN UGPE"/>
    <property type="match status" value="1"/>
</dbReference>
<dbReference type="RefSeq" id="WP_243408073.1">
    <property type="nucleotide sequence ID" value="NZ_FZMO01000538.1"/>
</dbReference>
<evidence type="ECO:0000256" key="8">
    <source>
        <dbReference type="SAM" id="MobiDB-lite"/>
    </source>
</evidence>
<keyword evidence="11" id="KW-1185">Reference proteome</keyword>
<evidence type="ECO:0000256" key="1">
    <source>
        <dbReference type="ARBA" id="ARBA00004651"/>
    </source>
</evidence>
<dbReference type="PANTHER" id="PTHR43744">
    <property type="entry name" value="ABC TRANSPORTER PERMEASE PROTEIN MG189-RELATED-RELATED"/>
    <property type="match status" value="1"/>
</dbReference>
<protein>
    <submittedName>
        <fullName evidence="10">Binding-protein-dependent transport systems inner membrane component</fullName>
    </submittedName>
</protein>
<feature type="transmembrane region" description="Helical" evidence="7">
    <location>
        <begin position="282"/>
        <end position="303"/>
    </location>
</feature>
<feature type="transmembrane region" description="Helical" evidence="7">
    <location>
        <begin position="184"/>
        <end position="203"/>
    </location>
</feature>
<evidence type="ECO:0000256" key="7">
    <source>
        <dbReference type="RuleBase" id="RU363032"/>
    </source>
</evidence>
<reference evidence="10 11" key="1">
    <citation type="submission" date="2017-06" db="EMBL/GenBank/DDBJ databases">
        <authorList>
            <person name="Kim H.J."/>
            <person name="Triplett B.A."/>
        </authorList>
    </citation>
    <scope>NUCLEOTIDE SEQUENCE [LARGE SCALE GENOMIC DNA]</scope>
    <source>
        <strain evidence="10">FRACA_ARgP5</strain>
    </source>
</reference>
<feature type="region of interest" description="Disordered" evidence="8">
    <location>
        <begin position="21"/>
        <end position="45"/>
    </location>
</feature>
<dbReference type="GO" id="GO:0055085">
    <property type="term" value="P:transmembrane transport"/>
    <property type="evidence" value="ECO:0007669"/>
    <property type="project" value="InterPro"/>
</dbReference>
<gene>
    <name evidence="10" type="ORF">FRACA_710012</name>
</gene>
<keyword evidence="2 7" id="KW-0813">Transport</keyword>
<dbReference type="Proteomes" id="UP000234331">
    <property type="component" value="Unassembled WGS sequence"/>
</dbReference>
<dbReference type="AlphaFoldDB" id="A0A2I2L0Q1"/>
<comment type="similarity">
    <text evidence="7">Belongs to the binding-protein-dependent transport system permease family.</text>
</comment>
<proteinExistence type="inferred from homology"/>
<name>A0A2I2L0Q1_9ACTN</name>
<organism evidence="10 11">
    <name type="scientific">Frankia canadensis</name>
    <dbReference type="NCBI Taxonomy" id="1836972"/>
    <lineage>
        <taxon>Bacteria</taxon>
        <taxon>Bacillati</taxon>
        <taxon>Actinomycetota</taxon>
        <taxon>Actinomycetes</taxon>
        <taxon>Frankiales</taxon>
        <taxon>Frankiaceae</taxon>
        <taxon>Frankia</taxon>
    </lineage>
</organism>
<evidence type="ECO:0000256" key="4">
    <source>
        <dbReference type="ARBA" id="ARBA00022692"/>
    </source>
</evidence>
<accession>A0A2I2L0Q1</accession>
<keyword evidence="4 7" id="KW-0812">Transmembrane</keyword>
<evidence type="ECO:0000256" key="6">
    <source>
        <dbReference type="ARBA" id="ARBA00023136"/>
    </source>
</evidence>
<evidence type="ECO:0000259" key="9">
    <source>
        <dbReference type="PROSITE" id="PS50928"/>
    </source>
</evidence>
<dbReference type="CDD" id="cd06261">
    <property type="entry name" value="TM_PBP2"/>
    <property type="match status" value="1"/>
</dbReference>
<feature type="transmembrane region" description="Helical" evidence="7">
    <location>
        <begin position="224"/>
        <end position="246"/>
    </location>
</feature>
<keyword evidence="5 7" id="KW-1133">Transmembrane helix</keyword>
<evidence type="ECO:0000256" key="3">
    <source>
        <dbReference type="ARBA" id="ARBA00022475"/>
    </source>
</evidence>
<feature type="transmembrane region" description="Helical" evidence="7">
    <location>
        <begin position="151"/>
        <end position="172"/>
    </location>
</feature>
<feature type="transmembrane region" description="Helical" evidence="7">
    <location>
        <begin position="58"/>
        <end position="79"/>
    </location>
</feature>
<evidence type="ECO:0000313" key="11">
    <source>
        <dbReference type="Proteomes" id="UP000234331"/>
    </source>
</evidence>
<dbReference type="InterPro" id="IPR000515">
    <property type="entry name" value="MetI-like"/>
</dbReference>
<feature type="transmembrane region" description="Helical" evidence="7">
    <location>
        <begin position="117"/>
        <end position="139"/>
    </location>
</feature>
<dbReference type="GO" id="GO:0005886">
    <property type="term" value="C:plasma membrane"/>
    <property type="evidence" value="ECO:0007669"/>
    <property type="project" value="UniProtKB-SubCell"/>
</dbReference>